<organism evidence="2 3">
    <name type="scientific">Nibrella saemangeumensis</name>
    <dbReference type="NCBI Taxonomy" id="1084526"/>
    <lineage>
        <taxon>Bacteria</taxon>
        <taxon>Pseudomonadati</taxon>
        <taxon>Bacteroidota</taxon>
        <taxon>Cytophagia</taxon>
        <taxon>Cytophagales</taxon>
        <taxon>Spirosomataceae</taxon>
        <taxon>Nibrella</taxon>
    </lineage>
</organism>
<reference evidence="3" key="1">
    <citation type="journal article" date="2019" name="Int. J. Syst. Evol. Microbiol.">
        <title>The Global Catalogue of Microorganisms (GCM) 10K type strain sequencing project: providing services to taxonomists for standard genome sequencing and annotation.</title>
        <authorList>
            <consortium name="The Broad Institute Genomics Platform"/>
            <consortium name="The Broad Institute Genome Sequencing Center for Infectious Disease"/>
            <person name="Wu L."/>
            <person name="Ma J."/>
        </authorList>
    </citation>
    <scope>NUCLEOTIDE SEQUENCE [LARGE SCALE GENOMIC DNA]</scope>
    <source>
        <strain evidence="3">JCM 17927</strain>
    </source>
</reference>
<protein>
    <submittedName>
        <fullName evidence="2">Glycosyltransferase</fullName>
    </submittedName>
</protein>
<comment type="caution">
    <text evidence="2">The sequence shown here is derived from an EMBL/GenBank/DDBJ whole genome shotgun (WGS) entry which is preliminary data.</text>
</comment>
<dbReference type="RefSeq" id="WP_345246626.1">
    <property type="nucleotide sequence ID" value="NZ_BAABHD010000074.1"/>
</dbReference>
<dbReference type="InterPro" id="IPR029044">
    <property type="entry name" value="Nucleotide-diphossugar_trans"/>
</dbReference>
<name>A0ABP8ND29_9BACT</name>
<gene>
    <name evidence="2" type="ORF">GCM10023189_41450</name>
</gene>
<dbReference type="PANTHER" id="PTHR22916">
    <property type="entry name" value="GLYCOSYLTRANSFERASE"/>
    <property type="match status" value="1"/>
</dbReference>
<dbReference type="Pfam" id="PF00535">
    <property type="entry name" value="Glycos_transf_2"/>
    <property type="match status" value="1"/>
</dbReference>
<dbReference type="SUPFAM" id="SSF53448">
    <property type="entry name" value="Nucleotide-diphospho-sugar transferases"/>
    <property type="match status" value="1"/>
</dbReference>
<dbReference type="CDD" id="cd04196">
    <property type="entry name" value="GT_2_like_d"/>
    <property type="match status" value="1"/>
</dbReference>
<dbReference type="InterPro" id="IPR001173">
    <property type="entry name" value="Glyco_trans_2-like"/>
</dbReference>
<feature type="domain" description="Glycosyltransferase 2-like" evidence="1">
    <location>
        <begin position="12"/>
        <end position="154"/>
    </location>
</feature>
<evidence type="ECO:0000313" key="2">
    <source>
        <dbReference type="EMBL" id="GAA4463424.1"/>
    </source>
</evidence>
<dbReference type="PANTHER" id="PTHR22916:SF3">
    <property type="entry name" value="UDP-GLCNAC:BETAGAL BETA-1,3-N-ACETYLGLUCOSAMINYLTRANSFERASE-LIKE PROTEIN 1"/>
    <property type="match status" value="1"/>
</dbReference>
<dbReference type="Proteomes" id="UP001501175">
    <property type="component" value="Unassembled WGS sequence"/>
</dbReference>
<dbReference type="Gene3D" id="3.90.550.10">
    <property type="entry name" value="Spore Coat Polysaccharide Biosynthesis Protein SpsA, Chain A"/>
    <property type="match status" value="1"/>
</dbReference>
<proteinExistence type="predicted"/>
<sequence>MNQTDQEKSKVSIALCTYNGENYLQAQWQSLLEQQRLPDEVVICDDGSSDQTVDLLHRLSANAPFEVRIITNRSQLGFNKNFEKALSLCTGDLIFICDQDDFWLPEKVQTMVTFMNQRPAIQLAFNNAWVADENLNPMDLLFWDQVRFDTTTQRRWKAGEALDVLLDGNRMMGCASVIRRQFLPRLLPIPVHIPGYIYDGWLAMVAAAYGVIDFVDKPMQLYRIHVRQQVGVSQENTGGKPVSLWHRFSRDRTIKLEPLQEKHLALQFIFQSLAERVPANAPGMPQIQRRLAHYQMRSSLPANRLKRISPVMQNVWQGNYHRYTDASANWYAPYLAALGDLLE</sequence>
<accession>A0ABP8ND29</accession>
<evidence type="ECO:0000313" key="3">
    <source>
        <dbReference type="Proteomes" id="UP001501175"/>
    </source>
</evidence>
<evidence type="ECO:0000259" key="1">
    <source>
        <dbReference type="Pfam" id="PF00535"/>
    </source>
</evidence>
<dbReference type="EMBL" id="BAABHD010000074">
    <property type="protein sequence ID" value="GAA4463424.1"/>
    <property type="molecule type" value="Genomic_DNA"/>
</dbReference>
<keyword evidence="3" id="KW-1185">Reference proteome</keyword>